<dbReference type="Pfam" id="PF09720">
    <property type="entry name" value="Unstab_antitox"/>
    <property type="match status" value="1"/>
</dbReference>
<accession>A0AAW6TTV2</accession>
<reference evidence="1" key="1">
    <citation type="submission" date="2023-05" db="EMBL/GenBank/DDBJ databases">
        <title>Anaerotaeda fermentans gen. nov., sp. nov., a novel anaerobic planctomycete of the new family within the order Sedimentisphaerales isolated from Taman Peninsula, Russia.</title>
        <authorList>
            <person name="Khomyakova M.A."/>
            <person name="Merkel A.Y."/>
            <person name="Slobodkin A.I."/>
        </authorList>
    </citation>
    <scope>NUCLEOTIDE SEQUENCE</scope>
    <source>
        <strain evidence="1">M17dextr</strain>
    </source>
</reference>
<dbReference type="InterPro" id="IPR013406">
    <property type="entry name" value="CHP02574_addiction_mod"/>
</dbReference>
<dbReference type="EMBL" id="JASCXX010000001">
    <property type="protein sequence ID" value="MDI6447704.1"/>
    <property type="molecule type" value="Genomic_DNA"/>
</dbReference>
<sequence>MKELIEAVVSLPVDERAIVADAVLRSLDAPESEIDRKWVQVAQRRLAEVRAGEIKPVPGEQVFAKVWKRFET</sequence>
<dbReference type="AlphaFoldDB" id="A0AAW6TTV2"/>
<dbReference type="RefSeq" id="WP_432212199.1">
    <property type="nucleotide sequence ID" value="NZ_JASCXX010000001.1"/>
</dbReference>
<proteinExistence type="predicted"/>
<organism evidence="1 2">
    <name type="scientific">Anaerobaca lacustris</name>
    <dbReference type="NCBI Taxonomy" id="3044600"/>
    <lineage>
        <taxon>Bacteria</taxon>
        <taxon>Pseudomonadati</taxon>
        <taxon>Planctomycetota</taxon>
        <taxon>Phycisphaerae</taxon>
        <taxon>Sedimentisphaerales</taxon>
        <taxon>Anaerobacaceae</taxon>
        <taxon>Anaerobaca</taxon>
    </lineage>
</organism>
<name>A0AAW6TTV2_9BACT</name>
<dbReference type="Proteomes" id="UP001431776">
    <property type="component" value="Unassembled WGS sequence"/>
</dbReference>
<comment type="caution">
    <text evidence="1">The sequence shown here is derived from an EMBL/GenBank/DDBJ whole genome shotgun (WGS) entry which is preliminary data.</text>
</comment>
<protein>
    <submittedName>
        <fullName evidence="1">Addiction module protein</fullName>
    </submittedName>
</protein>
<evidence type="ECO:0000313" key="1">
    <source>
        <dbReference type="EMBL" id="MDI6447704.1"/>
    </source>
</evidence>
<gene>
    <name evidence="1" type="ORF">QJ522_01515</name>
</gene>
<evidence type="ECO:0000313" key="2">
    <source>
        <dbReference type="Proteomes" id="UP001431776"/>
    </source>
</evidence>
<keyword evidence="2" id="KW-1185">Reference proteome</keyword>